<dbReference type="EMBL" id="JARBHB010000009">
    <property type="protein sequence ID" value="KAJ8876118.1"/>
    <property type="molecule type" value="Genomic_DNA"/>
</dbReference>
<evidence type="ECO:0000313" key="2">
    <source>
        <dbReference type="Proteomes" id="UP001159363"/>
    </source>
</evidence>
<protein>
    <submittedName>
        <fullName evidence="1">Uncharacterized protein</fullName>
    </submittedName>
</protein>
<organism evidence="1 2">
    <name type="scientific">Dryococelus australis</name>
    <dbReference type="NCBI Taxonomy" id="614101"/>
    <lineage>
        <taxon>Eukaryota</taxon>
        <taxon>Metazoa</taxon>
        <taxon>Ecdysozoa</taxon>
        <taxon>Arthropoda</taxon>
        <taxon>Hexapoda</taxon>
        <taxon>Insecta</taxon>
        <taxon>Pterygota</taxon>
        <taxon>Neoptera</taxon>
        <taxon>Polyneoptera</taxon>
        <taxon>Phasmatodea</taxon>
        <taxon>Verophasmatodea</taxon>
        <taxon>Anareolatae</taxon>
        <taxon>Phasmatidae</taxon>
        <taxon>Eurycanthinae</taxon>
        <taxon>Dryococelus</taxon>
    </lineage>
</organism>
<comment type="caution">
    <text evidence="1">The sequence shown here is derived from an EMBL/GenBank/DDBJ whole genome shotgun (WGS) entry which is preliminary data.</text>
</comment>
<sequence>MNLTEDLHQRRGRMMSEERCWTSGSVAGNTSLSELFYNLATSSTVMATCVKLHSSNKIGATLAVRLDCSPPTKANRVESPASSLRILASGNRAGRCGWSAGFLGDLPFPPPLHSGAAPCLTSPSSALKTSLLKATQISSLTRSNDIFNIFVHIYALYIQKGKGVSEEIREALNRRT</sequence>
<proteinExistence type="predicted"/>
<accession>A0ABQ9GVQ4</accession>
<dbReference type="Proteomes" id="UP001159363">
    <property type="component" value="Chromosome 8"/>
</dbReference>
<reference evidence="1 2" key="1">
    <citation type="submission" date="2023-02" db="EMBL/GenBank/DDBJ databases">
        <title>LHISI_Scaffold_Assembly.</title>
        <authorList>
            <person name="Stuart O.P."/>
            <person name="Cleave R."/>
            <person name="Magrath M.J.L."/>
            <person name="Mikheyev A.S."/>
        </authorList>
    </citation>
    <scope>NUCLEOTIDE SEQUENCE [LARGE SCALE GENOMIC DNA]</scope>
    <source>
        <strain evidence="1">Daus_M_001</strain>
        <tissue evidence="1">Leg muscle</tissue>
    </source>
</reference>
<name>A0ABQ9GVQ4_9NEOP</name>
<gene>
    <name evidence="1" type="ORF">PR048_024027</name>
</gene>
<keyword evidence="2" id="KW-1185">Reference proteome</keyword>
<evidence type="ECO:0000313" key="1">
    <source>
        <dbReference type="EMBL" id="KAJ8876118.1"/>
    </source>
</evidence>